<dbReference type="Proteomes" id="UP000239833">
    <property type="component" value="Chromosome"/>
</dbReference>
<dbReference type="Gene3D" id="3.40.50.1820">
    <property type="entry name" value="alpha/beta hydrolase"/>
    <property type="match status" value="1"/>
</dbReference>
<keyword evidence="2" id="KW-0378">Hydrolase</keyword>
<dbReference type="AlphaFoldDB" id="A0A2L1U723"/>
<dbReference type="GO" id="GO:0090499">
    <property type="term" value="F:pimelyl-[acyl-carrier protein] methyl ester esterase activity"/>
    <property type="evidence" value="ECO:0007669"/>
    <property type="project" value="UniProtKB-EC"/>
</dbReference>
<evidence type="ECO:0000313" key="3">
    <source>
        <dbReference type="Proteomes" id="UP000239833"/>
    </source>
</evidence>
<organism evidence="2 3">
    <name type="scientific">Paenibacillus larvae subsp. larvae</name>
    <dbReference type="NCBI Taxonomy" id="147375"/>
    <lineage>
        <taxon>Bacteria</taxon>
        <taxon>Bacillati</taxon>
        <taxon>Bacillota</taxon>
        <taxon>Bacilli</taxon>
        <taxon>Bacillales</taxon>
        <taxon>Paenibacillaceae</taxon>
        <taxon>Paenibacillus</taxon>
    </lineage>
</organism>
<gene>
    <name evidence="2" type="primary">bioH</name>
    <name evidence="2" type="ORF">ERICIII_04728</name>
</gene>
<evidence type="ECO:0000313" key="2">
    <source>
        <dbReference type="EMBL" id="AVF28737.1"/>
    </source>
</evidence>
<sequence length="262" mass="29595">MMASKDHPSNIQQKTNGTILWLSGWSMPVTVFDRLRNLLPDFHHVSVDYSAADCPENMLLLAETAARNFYCSNVSTYKTMTYRIPLLIGGWSLGGLLSLRLAIKDYTNGLILFAATARFTRSKDEMDQGWADAYVRQMITGLKKDRQAVESKFRQMMFTETEWKDGLSQTLPPIGSWTTSALESGLQILRSEECLSQLSEVDCPVLLVHGDEDKICPYGAALELAARLPKAELLTIPHCGHAPFLDREANIADKLRRWWHEQ</sequence>
<dbReference type="EC" id="3.1.1.85" evidence="2"/>
<dbReference type="InterPro" id="IPR022742">
    <property type="entry name" value="Hydrolase_4"/>
</dbReference>
<dbReference type="SUPFAM" id="SSF53474">
    <property type="entry name" value="alpha/beta-Hydrolases"/>
    <property type="match status" value="1"/>
</dbReference>
<reference evidence="3" key="1">
    <citation type="submission" date="2017-02" db="EMBL/GenBank/DDBJ databases">
        <title>Delineation of Paenibacillus larvae strains originating from foulbrood outbreaks.</title>
        <authorList>
            <person name="Beims H."/>
            <person name="Bunk B."/>
            <person name="Sproeer C."/>
            <person name="Mohr K.I."/>
            <person name="Pradella S."/>
            <person name="Guenther G."/>
            <person name="Rohde M."/>
            <person name="von der Ohe W."/>
            <person name="Steinert M."/>
        </authorList>
    </citation>
    <scope>NUCLEOTIDE SEQUENCE [LARGE SCALE GENOMIC DNA]</scope>
    <source>
        <strain evidence="3">Eric_III</strain>
    </source>
</reference>
<dbReference type="GeneID" id="64221014"/>
<protein>
    <submittedName>
        <fullName evidence="2">Pimelyl-[acyl-carrier protein] methyl ester esterase</fullName>
        <ecNumber evidence="2">3.1.1.85</ecNumber>
    </submittedName>
</protein>
<dbReference type="PANTHER" id="PTHR43689">
    <property type="entry name" value="HYDROLASE"/>
    <property type="match status" value="1"/>
</dbReference>
<proteinExistence type="predicted"/>
<dbReference type="PANTHER" id="PTHR43689:SF8">
    <property type="entry name" value="ALPHA_BETA-HYDROLASES SUPERFAMILY PROTEIN"/>
    <property type="match status" value="1"/>
</dbReference>
<dbReference type="RefSeq" id="WP_230460784.1">
    <property type="nucleotide sequence ID" value="NZ_CP019655.1"/>
</dbReference>
<dbReference type="Pfam" id="PF12146">
    <property type="entry name" value="Hydrolase_4"/>
    <property type="match status" value="1"/>
</dbReference>
<name>A0A2L1U723_9BACL</name>
<feature type="domain" description="Serine aminopeptidase S33" evidence="1">
    <location>
        <begin position="79"/>
        <end position="247"/>
    </location>
</feature>
<evidence type="ECO:0000259" key="1">
    <source>
        <dbReference type="Pfam" id="PF12146"/>
    </source>
</evidence>
<dbReference type="EMBL" id="CP019655">
    <property type="protein sequence ID" value="AVF28737.1"/>
    <property type="molecule type" value="Genomic_DNA"/>
</dbReference>
<dbReference type="InterPro" id="IPR029058">
    <property type="entry name" value="AB_hydrolase_fold"/>
</dbReference>
<accession>A0A2L1U723</accession>